<accession>A0A1F8BI76</accession>
<keyword evidence="1" id="KW-0812">Transmembrane</keyword>
<gene>
    <name evidence="2" type="ORF">A2893_02130</name>
</gene>
<feature type="transmembrane region" description="Helical" evidence="1">
    <location>
        <begin position="116"/>
        <end position="135"/>
    </location>
</feature>
<evidence type="ECO:0000313" key="3">
    <source>
        <dbReference type="Proteomes" id="UP000176725"/>
    </source>
</evidence>
<feature type="transmembrane region" description="Helical" evidence="1">
    <location>
        <begin position="92"/>
        <end position="110"/>
    </location>
</feature>
<feature type="transmembrane region" description="Helical" evidence="1">
    <location>
        <begin position="375"/>
        <end position="394"/>
    </location>
</feature>
<dbReference type="STRING" id="1802521.A2893_02130"/>
<dbReference type="EMBL" id="MGHH01000015">
    <property type="protein sequence ID" value="OGM63757.1"/>
    <property type="molecule type" value="Genomic_DNA"/>
</dbReference>
<feature type="transmembrane region" description="Helical" evidence="1">
    <location>
        <begin position="352"/>
        <end position="369"/>
    </location>
</feature>
<keyword evidence="1" id="KW-1133">Transmembrane helix</keyword>
<feature type="transmembrane region" description="Helical" evidence="1">
    <location>
        <begin position="181"/>
        <end position="198"/>
    </location>
</feature>
<dbReference type="Proteomes" id="UP000176725">
    <property type="component" value="Unassembled WGS sequence"/>
</dbReference>
<comment type="caution">
    <text evidence="2">The sequence shown here is derived from an EMBL/GenBank/DDBJ whole genome shotgun (WGS) entry which is preliminary data.</text>
</comment>
<evidence type="ECO:0000313" key="2">
    <source>
        <dbReference type="EMBL" id="OGM63757.1"/>
    </source>
</evidence>
<feature type="transmembrane region" description="Helical" evidence="1">
    <location>
        <begin position="58"/>
        <end position="80"/>
    </location>
</feature>
<feature type="transmembrane region" description="Helical" evidence="1">
    <location>
        <begin position="23"/>
        <end position="46"/>
    </location>
</feature>
<name>A0A1F8BI76_9BACT</name>
<dbReference type="Gene3D" id="1.20.1250.20">
    <property type="entry name" value="MFS general substrate transporter like domains"/>
    <property type="match status" value="1"/>
</dbReference>
<feature type="transmembrane region" description="Helical" evidence="1">
    <location>
        <begin position="156"/>
        <end position="175"/>
    </location>
</feature>
<dbReference type="SUPFAM" id="SSF103473">
    <property type="entry name" value="MFS general substrate transporter"/>
    <property type="match status" value="1"/>
</dbReference>
<evidence type="ECO:0008006" key="4">
    <source>
        <dbReference type="Google" id="ProtNLM"/>
    </source>
</evidence>
<protein>
    <recommendedName>
        <fullName evidence="4">Major facilitator superfamily (MFS) profile domain-containing protein</fullName>
    </recommendedName>
</protein>
<keyword evidence="1" id="KW-0472">Membrane</keyword>
<feature type="transmembrane region" description="Helical" evidence="1">
    <location>
        <begin position="227"/>
        <end position="251"/>
    </location>
</feature>
<dbReference type="AlphaFoldDB" id="A0A1F8BI76"/>
<organism evidence="2 3">
    <name type="scientific">Candidatus Woesebacteria bacterium RIFCSPLOWO2_01_FULL_39_25</name>
    <dbReference type="NCBI Taxonomy" id="1802521"/>
    <lineage>
        <taxon>Bacteria</taxon>
        <taxon>Candidatus Woeseibacteriota</taxon>
    </lineage>
</organism>
<reference evidence="2 3" key="1">
    <citation type="journal article" date="2016" name="Nat. Commun.">
        <title>Thousands of microbial genomes shed light on interconnected biogeochemical processes in an aquifer system.</title>
        <authorList>
            <person name="Anantharaman K."/>
            <person name="Brown C.T."/>
            <person name="Hug L.A."/>
            <person name="Sharon I."/>
            <person name="Castelle C.J."/>
            <person name="Probst A.J."/>
            <person name="Thomas B.C."/>
            <person name="Singh A."/>
            <person name="Wilkins M.J."/>
            <person name="Karaoz U."/>
            <person name="Brodie E.L."/>
            <person name="Williams K.H."/>
            <person name="Hubbard S.S."/>
            <person name="Banfield J.F."/>
        </authorList>
    </citation>
    <scope>NUCLEOTIDE SEQUENCE [LARGE SCALE GENOMIC DNA]</scope>
</reference>
<dbReference type="InterPro" id="IPR036259">
    <property type="entry name" value="MFS_trans_sf"/>
</dbReference>
<evidence type="ECO:0000256" key="1">
    <source>
        <dbReference type="SAM" id="Phobius"/>
    </source>
</evidence>
<sequence length="398" mass="44512">MQVAHLPHNLNTLYLPKKDLMHLFWGGVVRRMAIILLGLFSAIYVYETFVGLGLTSQLALILVLSFFVIEQATRLVALIFAENLSQKIGFKGTIWASSIPFFLFIPAMILAKGNPFLFFFAAIFYGMQSSLYWWGYHGYFIKRGDTEHFGLSISEAGFLETFAAVATPFFGAVIVSLLGFPLLYFLTGALVVIALFLVGRGDEERQRHDVTFGGVLILIRRLKSISLAYVGSGGEGMLYVTLWPLLLYFIFGQLVSMGEIVSLSVLVSSLFSLAVGQWVDKQGVRSVIRIGTPLVFISWLIKGLNRSFSAFVFADSFWNFGERMVVYPLNALTYKKALEGKSTAKAILFREVNIIFGSFFAISLVMFFVTIGFDLSSFIIIAAVMSLMPLIAYYKRRI</sequence>
<feature type="transmembrane region" description="Helical" evidence="1">
    <location>
        <begin position="257"/>
        <end position="279"/>
    </location>
</feature>
<proteinExistence type="predicted"/>